<reference evidence="2" key="1">
    <citation type="submission" date="2019-11" db="EMBL/GenBank/DDBJ databases">
        <authorList>
            <person name="Feng L."/>
        </authorList>
    </citation>
    <scope>NUCLEOTIDE SEQUENCE</scope>
    <source>
        <strain evidence="2">AundefinedLFYP135</strain>
    </source>
</reference>
<dbReference type="InterPro" id="IPR036388">
    <property type="entry name" value="WH-like_DNA-bd_sf"/>
</dbReference>
<dbReference type="GO" id="GO:0003677">
    <property type="term" value="F:DNA binding"/>
    <property type="evidence" value="ECO:0007669"/>
    <property type="project" value="InterPro"/>
</dbReference>
<dbReference type="GO" id="GO:0005737">
    <property type="term" value="C:cytoplasm"/>
    <property type="evidence" value="ECO:0007669"/>
    <property type="project" value="InterPro"/>
</dbReference>
<dbReference type="GO" id="GO:0003700">
    <property type="term" value="F:DNA-binding transcription factor activity"/>
    <property type="evidence" value="ECO:0007669"/>
    <property type="project" value="InterPro"/>
</dbReference>
<dbReference type="GO" id="GO:0005509">
    <property type="term" value="F:calcium ion binding"/>
    <property type="evidence" value="ECO:0007669"/>
    <property type="project" value="InterPro"/>
</dbReference>
<dbReference type="InterPro" id="IPR014879">
    <property type="entry name" value="Spo0A_C"/>
</dbReference>
<dbReference type="Pfam" id="PF08769">
    <property type="entry name" value="Spo0A_C"/>
    <property type="match status" value="1"/>
</dbReference>
<dbReference type="GO" id="GO:0042173">
    <property type="term" value="P:regulation of sporulation resulting in formation of a cellular spore"/>
    <property type="evidence" value="ECO:0007669"/>
    <property type="project" value="InterPro"/>
</dbReference>
<evidence type="ECO:0000313" key="2">
    <source>
        <dbReference type="EMBL" id="VYS96939.1"/>
    </source>
</evidence>
<evidence type="ECO:0000259" key="1">
    <source>
        <dbReference type="Pfam" id="PF08769"/>
    </source>
</evidence>
<dbReference type="EMBL" id="CACRSL010000003">
    <property type="protein sequence ID" value="VYS96939.1"/>
    <property type="molecule type" value="Genomic_DNA"/>
</dbReference>
<dbReference type="Gene3D" id="1.10.10.10">
    <property type="entry name" value="Winged helix-like DNA-binding domain superfamily/Winged helix DNA-binding domain"/>
    <property type="match status" value="1"/>
</dbReference>
<sequence>MTQSERLLHRIAGHITNSGYRYLAHAVDLARELSPYPFRRLTTTLYPLVADRFAVSHETVTRSIARAVQDIWLNGDRDVLEEIAGRQLAGKPSPGEVIYFLATYLNDRNGITS</sequence>
<accession>A0A6N2SV78</accession>
<name>A0A6N2SV78_9FIRM</name>
<proteinExistence type="predicted"/>
<feature type="domain" description="Sporulation initiation factor Spo0A C-terminal" evidence="1">
    <location>
        <begin position="6"/>
        <end position="104"/>
    </location>
</feature>
<dbReference type="AlphaFoldDB" id="A0A6N2SV78"/>
<dbReference type="InterPro" id="IPR016032">
    <property type="entry name" value="Sig_transdc_resp-reg_C-effctor"/>
</dbReference>
<protein>
    <recommendedName>
        <fullName evidence="1">Sporulation initiation factor Spo0A C-terminal domain-containing protein</fullName>
    </recommendedName>
</protein>
<gene>
    <name evidence="2" type="ORF">AULFYP135_01113</name>
</gene>
<dbReference type="SUPFAM" id="SSF46894">
    <property type="entry name" value="C-terminal effector domain of the bipartite response regulators"/>
    <property type="match status" value="1"/>
</dbReference>
<organism evidence="2">
    <name type="scientific">uncultured Anaerotruncus sp</name>
    <dbReference type="NCBI Taxonomy" id="905011"/>
    <lineage>
        <taxon>Bacteria</taxon>
        <taxon>Bacillati</taxon>
        <taxon>Bacillota</taxon>
        <taxon>Clostridia</taxon>
        <taxon>Eubacteriales</taxon>
        <taxon>Oscillospiraceae</taxon>
        <taxon>Anaerotruncus</taxon>
        <taxon>environmental samples</taxon>
    </lineage>
</organism>